<sequence length="293" mass="32469">MRKLFLAIVLTLTLTSPAVAGLNVVATLPWIGSIAKEIGKDKITVTTLVKPSQDPHYVEAKPSMILAARKADIIMYNGLDLEVGYLPLIIESSKNSKLMPGRSGNFDCSRFVSAIEKQANVERSMGDVHPLGNPHYHFSPHNIIRVAEGMTNALAELDRANGDAYRANFRDFAARFKEKQKQWQSLNLKGKRYVAYHKLFGYLAHEYGFQVVGYLEPKPGIPPSAAHIEKLIEEMRRHKPDGILVTEAHGLHEAESLGAKTGVKVIVLPQDVGDMKGTDDWLAFVDKVVSSLR</sequence>
<dbReference type="AlphaFoldDB" id="A0A562VG50"/>
<evidence type="ECO:0000256" key="2">
    <source>
        <dbReference type="ARBA" id="ARBA00022448"/>
    </source>
</evidence>
<feature type="signal peptide" evidence="5">
    <location>
        <begin position="1"/>
        <end position="20"/>
    </location>
</feature>
<dbReference type="SUPFAM" id="SSF53807">
    <property type="entry name" value="Helical backbone' metal receptor"/>
    <property type="match status" value="1"/>
</dbReference>
<keyword evidence="3 5" id="KW-0732">Signal</keyword>
<reference evidence="6 7" key="1">
    <citation type="submission" date="2019-07" db="EMBL/GenBank/DDBJ databases">
        <title>Genomic Encyclopedia of Archaeal and Bacterial Type Strains, Phase II (KMG-II): from individual species to whole genera.</title>
        <authorList>
            <person name="Goeker M."/>
        </authorList>
    </citation>
    <scope>NUCLEOTIDE SEQUENCE [LARGE SCALE GENOMIC DNA]</scope>
    <source>
        <strain evidence="6 7">ATCC BAA-1139</strain>
    </source>
</reference>
<keyword evidence="2 4" id="KW-0813">Transport</keyword>
<dbReference type="InterPro" id="IPR006128">
    <property type="entry name" value="Lipoprotein_PsaA-like"/>
</dbReference>
<feature type="chain" id="PRO_5021849201" evidence="5">
    <location>
        <begin position="21"/>
        <end position="293"/>
    </location>
</feature>
<evidence type="ECO:0000313" key="6">
    <source>
        <dbReference type="EMBL" id="TWJ16885.1"/>
    </source>
</evidence>
<comment type="caution">
    <text evidence="6">The sequence shown here is derived from an EMBL/GenBank/DDBJ whole genome shotgun (WGS) entry which is preliminary data.</text>
</comment>
<keyword evidence="7" id="KW-1185">Reference proteome</keyword>
<dbReference type="EMBL" id="VLLN01000024">
    <property type="protein sequence ID" value="TWJ16885.1"/>
    <property type="molecule type" value="Genomic_DNA"/>
</dbReference>
<evidence type="ECO:0000256" key="5">
    <source>
        <dbReference type="SAM" id="SignalP"/>
    </source>
</evidence>
<proteinExistence type="inferred from homology"/>
<dbReference type="PANTHER" id="PTHR42953:SF2">
    <property type="entry name" value="ADHESION PROTEIN"/>
    <property type="match status" value="1"/>
</dbReference>
<dbReference type="GO" id="GO:0007155">
    <property type="term" value="P:cell adhesion"/>
    <property type="evidence" value="ECO:0007669"/>
    <property type="project" value="InterPro"/>
</dbReference>
<evidence type="ECO:0000256" key="4">
    <source>
        <dbReference type="RuleBase" id="RU003512"/>
    </source>
</evidence>
<dbReference type="PANTHER" id="PTHR42953">
    <property type="entry name" value="HIGH-AFFINITY ZINC UPTAKE SYSTEM PROTEIN ZNUA-RELATED"/>
    <property type="match status" value="1"/>
</dbReference>
<dbReference type="Gene3D" id="3.40.50.1980">
    <property type="entry name" value="Nitrogenase molybdenum iron protein domain"/>
    <property type="match status" value="2"/>
</dbReference>
<accession>A0A562VG50</accession>
<evidence type="ECO:0000256" key="1">
    <source>
        <dbReference type="ARBA" id="ARBA00011028"/>
    </source>
</evidence>
<dbReference type="RefSeq" id="WP_145024672.1">
    <property type="nucleotide sequence ID" value="NZ_VLLN01000024.1"/>
</dbReference>
<dbReference type="GO" id="GO:0030001">
    <property type="term" value="P:metal ion transport"/>
    <property type="evidence" value="ECO:0007669"/>
    <property type="project" value="InterPro"/>
</dbReference>
<dbReference type="InterPro" id="IPR006127">
    <property type="entry name" value="ZnuA-like"/>
</dbReference>
<comment type="similarity">
    <text evidence="1 4">Belongs to the bacterial solute-binding protein 9 family.</text>
</comment>
<dbReference type="InterPro" id="IPR006129">
    <property type="entry name" value="AdhesinB"/>
</dbReference>
<organism evidence="6 7">
    <name type="scientific">Geobacter argillaceus</name>
    <dbReference type="NCBI Taxonomy" id="345631"/>
    <lineage>
        <taxon>Bacteria</taxon>
        <taxon>Pseudomonadati</taxon>
        <taxon>Thermodesulfobacteriota</taxon>
        <taxon>Desulfuromonadia</taxon>
        <taxon>Geobacterales</taxon>
        <taxon>Geobacteraceae</taxon>
        <taxon>Geobacter</taxon>
    </lineage>
</organism>
<evidence type="ECO:0000256" key="3">
    <source>
        <dbReference type="ARBA" id="ARBA00022729"/>
    </source>
</evidence>
<dbReference type="Proteomes" id="UP000319449">
    <property type="component" value="Unassembled WGS sequence"/>
</dbReference>
<dbReference type="GO" id="GO:0046872">
    <property type="term" value="F:metal ion binding"/>
    <property type="evidence" value="ECO:0007669"/>
    <property type="project" value="InterPro"/>
</dbReference>
<dbReference type="OrthoDB" id="9810636at2"/>
<gene>
    <name evidence="6" type="ORF">JN12_03244</name>
</gene>
<dbReference type="PRINTS" id="PR00691">
    <property type="entry name" value="ADHESINB"/>
</dbReference>
<name>A0A562VG50_9BACT</name>
<dbReference type="InterPro" id="IPR050492">
    <property type="entry name" value="Bact_metal-bind_prot9"/>
</dbReference>
<dbReference type="CDD" id="cd01145">
    <property type="entry name" value="TroA_c"/>
    <property type="match status" value="1"/>
</dbReference>
<protein>
    <submittedName>
        <fullName evidence="6">Zinc/manganese transport system substrate-binding protein</fullName>
    </submittedName>
</protein>
<evidence type="ECO:0000313" key="7">
    <source>
        <dbReference type="Proteomes" id="UP000319449"/>
    </source>
</evidence>
<dbReference type="Pfam" id="PF01297">
    <property type="entry name" value="ZnuA"/>
    <property type="match status" value="1"/>
</dbReference>
<dbReference type="PRINTS" id="PR00690">
    <property type="entry name" value="ADHESNFAMILY"/>
</dbReference>